<comment type="caution">
    <text evidence="1">The sequence shown here is derived from an EMBL/GenBank/DDBJ whole genome shotgun (WGS) entry which is preliminary data.</text>
</comment>
<dbReference type="Proteomes" id="UP000011782">
    <property type="component" value="Unassembled WGS sequence"/>
</dbReference>
<gene>
    <name evidence="1" type="ORF">H740_04355</name>
</gene>
<sequence length="78" mass="9276">MNPAIKPEEMIITDKRTGEKVEPWEINFARRTITILWGYSEARSTILSLPMPLENYKIRMWTGKFDERNMPIYEQIGE</sequence>
<reference evidence="1 2" key="1">
    <citation type="submission" date="2013-02" db="EMBL/GenBank/DDBJ databases">
        <title>Co-occurrence of anaerobic bacteria in colorectal carcinomas.</title>
        <authorList>
            <person name="Holt R.A."/>
            <person name="Warren R.L."/>
            <person name="Allen-Vercoe E."/>
            <person name="Pleasance S."/>
            <person name="Freeman D.J."/>
            <person name="Watson P."/>
            <person name="Moore R."/>
            <person name="Cochrane K."/>
        </authorList>
    </citation>
    <scope>NUCLEOTIDE SEQUENCE [LARGE SCALE GENOMIC DNA]</scope>
    <source>
        <strain evidence="1 2">CC57C</strain>
    </source>
</reference>
<organism evidence="1 2">
    <name type="scientific">Campylobacter showae CC57C</name>
    <dbReference type="NCBI Taxonomy" id="1073353"/>
    <lineage>
        <taxon>Bacteria</taxon>
        <taxon>Pseudomonadati</taxon>
        <taxon>Campylobacterota</taxon>
        <taxon>Epsilonproteobacteria</taxon>
        <taxon>Campylobacterales</taxon>
        <taxon>Campylobacteraceae</taxon>
        <taxon>Campylobacter</taxon>
    </lineage>
</organism>
<accession>M3JBU2</accession>
<dbReference type="STRING" id="1073353.H740_04355"/>
<evidence type="ECO:0000313" key="2">
    <source>
        <dbReference type="Proteomes" id="UP000011782"/>
    </source>
</evidence>
<dbReference type="PATRIC" id="fig|1073353.3.peg.939"/>
<dbReference type="AlphaFoldDB" id="M3JBU2"/>
<evidence type="ECO:0000313" key="1">
    <source>
        <dbReference type="EMBL" id="EMG30838.1"/>
    </source>
</evidence>
<dbReference type="EMBL" id="AOTD01000113">
    <property type="protein sequence ID" value="EMG30838.1"/>
    <property type="molecule type" value="Genomic_DNA"/>
</dbReference>
<dbReference type="RefSeq" id="WP_002951670.1">
    <property type="nucleotide sequence ID" value="NZ_AOTD01000113.1"/>
</dbReference>
<name>M3JBU2_9BACT</name>
<dbReference type="SUPFAM" id="SSF159006">
    <property type="entry name" value="YopX-like"/>
    <property type="match status" value="1"/>
</dbReference>
<protein>
    <submittedName>
        <fullName evidence="1">Uncharacterized protein</fullName>
    </submittedName>
</protein>
<proteinExistence type="predicted"/>